<dbReference type="Proteomes" id="UP000681340">
    <property type="component" value="Unassembled WGS sequence"/>
</dbReference>
<evidence type="ECO:0000259" key="1">
    <source>
        <dbReference type="Pfam" id="PF01636"/>
    </source>
</evidence>
<name>A0A919S6P9_9ACTN</name>
<evidence type="ECO:0000313" key="3">
    <source>
        <dbReference type="Proteomes" id="UP000681340"/>
    </source>
</evidence>
<dbReference type="Gene3D" id="3.90.1200.10">
    <property type="match status" value="1"/>
</dbReference>
<dbReference type="Pfam" id="PF01636">
    <property type="entry name" value="APH"/>
    <property type="match status" value="1"/>
</dbReference>
<dbReference type="RefSeq" id="WP_212987694.1">
    <property type="nucleotide sequence ID" value="NZ_BAABEA010000002.1"/>
</dbReference>
<comment type="caution">
    <text evidence="2">The sequence shown here is derived from an EMBL/GenBank/DDBJ whole genome shotgun (WGS) entry which is preliminary data.</text>
</comment>
<protein>
    <recommendedName>
        <fullName evidence="1">Aminoglycoside phosphotransferase domain-containing protein</fullName>
    </recommendedName>
</protein>
<dbReference type="SUPFAM" id="SSF56112">
    <property type="entry name" value="Protein kinase-like (PK-like)"/>
    <property type="match status" value="1"/>
</dbReference>
<feature type="domain" description="Aminoglycoside phosphotransferase" evidence="1">
    <location>
        <begin position="6"/>
        <end position="108"/>
    </location>
</feature>
<reference evidence="2" key="1">
    <citation type="submission" date="2021-03" db="EMBL/GenBank/DDBJ databases">
        <title>Whole genome shotgun sequence of Actinoplanes auranticolor NBRC 12245.</title>
        <authorList>
            <person name="Komaki H."/>
            <person name="Tamura T."/>
        </authorList>
    </citation>
    <scope>NUCLEOTIDE SEQUENCE</scope>
    <source>
        <strain evidence="2">NBRC 12245</strain>
    </source>
</reference>
<accession>A0A919S6P9</accession>
<dbReference type="AlphaFoldDB" id="A0A919S6P9"/>
<dbReference type="InterPro" id="IPR011009">
    <property type="entry name" value="Kinase-like_dom_sf"/>
</dbReference>
<dbReference type="InterPro" id="IPR002575">
    <property type="entry name" value="Aminoglycoside_PTrfase"/>
</dbReference>
<proteinExistence type="predicted"/>
<evidence type="ECO:0000313" key="2">
    <source>
        <dbReference type="EMBL" id="GIM65339.1"/>
    </source>
</evidence>
<dbReference type="EMBL" id="BOQL01000016">
    <property type="protein sequence ID" value="GIM65339.1"/>
    <property type="molecule type" value="Genomic_DNA"/>
</dbReference>
<sequence>MTGPLLAAGREADVYALDERRVLRRYRRDADVTGEADAMRHLAGLGYPVPAVYEAAGRDMVLERLDGPTMAEAVTSTALGLAEAAAHLADLLRRLHDVPPWPGAPAGSRIVHLDLHPLNVLMTARGPVVIDWCNARPGEPDLDTGLTALILAQVAVERGHEWSAAAEELLVAFLRVAPGDPVRLLDEVVRFRRWQLDTLTPAEIGLIDTAAEKVRACAR</sequence>
<organism evidence="2 3">
    <name type="scientific">Actinoplanes auranticolor</name>
    <dbReference type="NCBI Taxonomy" id="47988"/>
    <lineage>
        <taxon>Bacteria</taxon>
        <taxon>Bacillati</taxon>
        <taxon>Actinomycetota</taxon>
        <taxon>Actinomycetes</taxon>
        <taxon>Micromonosporales</taxon>
        <taxon>Micromonosporaceae</taxon>
        <taxon>Actinoplanes</taxon>
    </lineage>
</organism>
<gene>
    <name evidence="2" type="ORF">Aau02nite_16350</name>
</gene>
<keyword evidence="3" id="KW-1185">Reference proteome</keyword>